<keyword evidence="1" id="KW-1133">Transmembrane helix</keyword>
<dbReference type="RefSeq" id="YP_009715287.1">
    <property type="nucleotide sequence ID" value="NC_045293.1"/>
</dbReference>
<geneLocation type="mitochondrion" evidence="2"/>
<evidence type="ECO:0000313" key="2">
    <source>
        <dbReference type="EMBL" id="QGK88093.1"/>
    </source>
</evidence>
<keyword evidence="1" id="KW-0472">Membrane</keyword>
<accession>A0A649WIA9</accession>
<gene>
    <name evidence="2" type="primary">orf195</name>
</gene>
<sequence length="195" mass="23078">MFIILFLFLIFTQIYYGISTLIPIFIFTLILLFSNFILSINPESNEGHIIRFLSIITIIFLLWYNYDSNNLLCSILPLSIDRITYFEDIMNTHYSDLDNVYVDNKQNKKYLYFLDISEISDFLNTLNINDNYVVCIELIVSKEIYFSNEPRLLLSKPFLINRFSSATTISKFIDERVSYTAYYYNLDDSLVLIKD</sequence>
<dbReference type="GeneID" id="42894843"/>
<organism evidence="2">
    <name type="scientific">Russula subnigricans</name>
    <dbReference type="NCBI Taxonomy" id="258989"/>
    <lineage>
        <taxon>Eukaryota</taxon>
        <taxon>Fungi</taxon>
        <taxon>Dikarya</taxon>
        <taxon>Basidiomycota</taxon>
        <taxon>Agaricomycotina</taxon>
        <taxon>Agaricomycetes</taxon>
        <taxon>Russulales</taxon>
        <taxon>Russulaceae</taxon>
        <taxon>Russula</taxon>
    </lineage>
</organism>
<feature type="transmembrane region" description="Helical" evidence="1">
    <location>
        <begin position="49"/>
        <end position="66"/>
    </location>
</feature>
<dbReference type="AlphaFoldDB" id="A0A649WIA9"/>
<name>A0A649WIA9_9AGAM</name>
<reference evidence="2" key="1">
    <citation type="submission" date="2019-10" db="EMBL/GenBank/DDBJ databases">
        <title>The complete mitochondrial genome of a wild toxic mushroom, Russula subnigricans.</title>
        <authorList>
            <person name="Yu F."/>
        </authorList>
    </citation>
    <scope>NUCLEOTIDE SEQUENCE</scope>
    <source>
        <strain evidence="2">CX24</strain>
    </source>
</reference>
<protein>
    <submittedName>
        <fullName evidence="2">Uncharacterized protein</fullName>
    </submittedName>
</protein>
<dbReference type="EMBL" id="MN565028">
    <property type="protein sequence ID" value="QGK88093.1"/>
    <property type="molecule type" value="Genomic_DNA"/>
</dbReference>
<keyword evidence="2" id="KW-0496">Mitochondrion</keyword>
<proteinExistence type="predicted"/>
<feature type="transmembrane region" description="Helical" evidence="1">
    <location>
        <begin position="14"/>
        <end position="37"/>
    </location>
</feature>
<keyword evidence="1" id="KW-0812">Transmembrane</keyword>
<evidence type="ECO:0000256" key="1">
    <source>
        <dbReference type="SAM" id="Phobius"/>
    </source>
</evidence>